<proteinExistence type="predicted"/>
<reference evidence="2" key="1">
    <citation type="submission" date="2018-05" db="EMBL/GenBank/DDBJ databases">
        <authorList>
            <person name="Lanie J.A."/>
            <person name="Ng W.-L."/>
            <person name="Kazmierczak K.M."/>
            <person name="Andrzejewski T.M."/>
            <person name="Davidsen T.M."/>
            <person name="Wayne K.J."/>
            <person name="Tettelin H."/>
            <person name="Glass J.I."/>
            <person name="Rusch D."/>
            <person name="Podicherti R."/>
            <person name="Tsui H.-C.T."/>
            <person name="Winkler M.E."/>
        </authorList>
    </citation>
    <scope>NUCLEOTIDE SEQUENCE</scope>
</reference>
<sequence length="45" mass="4807">VRLLYQTIAMSHQNNPLSHPSAPVQRGLQGPPAGKTGEELKAEGK</sequence>
<evidence type="ECO:0000313" key="2">
    <source>
        <dbReference type="EMBL" id="SVC39086.1"/>
    </source>
</evidence>
<accession>A0A382LRA0</accession>
<protein>
    <submittedName>
        <fullName evidence="2">Uncharacterized protein</fullName>
    </submittedName>
</protein>
<name>A0A382LRA0_9ZZZZ</name>
<feature type="compositionally biased region" description="Basic and acidic residues" evidence="1">
    <location>
        <begin position="36"/>
        <end position="45"/>
    </location>
</feature>
<evidence type="ECO:0000256" key="1">
    <source>
        <dbReference type="SAM" id="MobiDB-lite"/>
    </source>
</evidence>
<feature type="non-terminal residue" evidence="2">
    <location>
        <position position="1"/>
    </location>
</feature>
<feature type="region of interest" description="Disordered" evidence="1">
    <location>
        <begin position="12"/>
        <end position="45"/>
    </location>
</feature>
<organism evidence="2">
    <name type="scientific">marine metagenome</name>
    <dbReference type="NCBI Taxonomy" id="408172"/>
    <lineage>
        <taxon>unclassified sequences</taxon>
        <taxon>metagenomes</taxon>
        <taxon>ecological metagenomes</taxon>
    </lineage>
</organism>
<dbReference type="AlphaFoldDB" id="A0A382LRA0"/>
<gene>
    <name evidence="2" type="ORF">METZ01_LOCUS291940</name>
</gene>
<dbReference type="EMBL" id="UINC01088659">
    <property type="protein sequence ID" value="SVC39086.1"/>
    <property type="molecule type" value="Genomic_DNA"/>
</dbReference>